<gene>
    <name evidence="6" type="primary">TFIIS</name>
    <name evidence="6" type="ORF">MONBRDRAFT_11305</name>
</gene>
<comment type="catalytic activity">
    <reaction evidence="4">
        <text>DNA(n) + a 2'-deoxyribonucleoside 5'-triphosphate = DNA(n+1) + diphosphate</text>
        <dbReference type="Rhea" id="RHEA:22508"/>
        <dbReference type="Rhea" id="RHEA-COMP:17339"/>
        <dbReference type="Rhea" id="RHEA-COMP:17340"/>
        <dbReference type="ChEBI" id="CHEBI:33019"/>
        <dbReference type="ChEBI" id="CHEBI:61560"/>
        <dbReference type="ChEBI" id="CHEBI:173112"/>
        <dbReference type="EC" id="2.7.7.7"/>
    </reaction>
    <physiologicalReaction direction="left-to-right" evidence="4">
        <dbReference type="Rhea" id="RHEA:22509"/>
    </physiologicalReaction>
</comment>
<evidence type="ECO:0000256" key="2">
    <source>
        <dbReference type="ARBA" id="ARBA00044677"/>
    </source>
</evidence>
<dbReference type="GO" id="GO:0009411">
    <property type="term" value="P:response to UV"/>
    <property type="evidence" value="ECO:0000318"/>
    <property type="project" value="GO_Central"/>
</dbReference>
<dbReference type="EMBL" id="CH991569">
    <property type="protein sequence ID" value="EDQ85934.1"/>
    <property type="molecule type" value="Genomic_DNA"/>
</dbReference>
<comment type="catalytic activity">
    <reaction evidence="2">
        <text>ssDNA + n NTP = ssDNA/pppN(pN)n-1 hybrid + (n-1) diphosphate.</text>
        <dbReference type="EC" id="2.7.7.102"/>
    </reaction>
</comment>
<evidence type="ECO:0000313" key="7">
    <source>
        <dbReference type="Proteomes" id="UP000001357"/>
    </source>
</evidence>
<dbReference type="GO" id="GO:0042276">
    <property type="term" value="P:error-prone translesion synthesis"/>
    <property type="evidence" value="ECO:0007669"/>
    <property type="project" value="InterPro"/>
</dbReference>
<dbReference type="GO" id="GO:0003899">
    <property type="term" value="F:DNA-directed RNA polymerase activity"/>
    <property type="evidence" value="ECO:0000318"/>
    <property type="project" value="GO_Central"/>
</dbReference>
<dbReference type="EC" id="2.7.7.102" evidence="3"/>
<dbReference type="GO" id="GO:0003887">
    <property type="term" value="F:DNA-directed DNA polymerase activity"/>
    <property type="evidence" value="ECO:0000318"/>
    <property type="project" value="GO_Central"/>
</dbReference>
<feature type="compositionally biased region" description="Basic and acidic residues" evidence="5">
    <location>
        <begin position="545"/>
        <end position="558"/>
    </location>
</feature>
<dbReference type="STRING" id="81824.A9V8U4"/>
<dbReference type="AlphaFoldDB" id="A9V8U4"/>
<evidence type="ECO:0000256" key="1">
    <source>
        <dbReference type="ARBA" id="ARBA00026139"/>
    </source>
</evidence>
<dbReference type="GO" id="GO:0031297">
    <property type="term" value="P:replication fork processing"/>
    <property type="evidence" value="ECO:0000318"/>
    <property type="project" value="GO_Central"/>
</dbReference>
<dbReference type="GeneID" id="5894494"/>
<accession>A9V8U4</accession>
<sequence length="614" mass="68641">MLFPVPGCTCSSRRLGSLGSLVFRLTIMAQIWRTFKSQERAFRFADATLHPTRILSFELPGSTGRREFIVANDAGLQRNYALRPNDRFYYEMIRDGQPAHLYLDLEYSRRHNPSLDPERLTNSIIDALELTLRARCSPPAAANLELDTLVLDASTETKFSKHVIFKVPGYAFPDNLAAGCCLRTVLLQALERRTRLEVLETTSAMEEVLGATTDSAPLTEQPTPAQEAIDALARCLFVVGRDGALTLFVDCGVYSRNRNFRLYLSRKRGKANPLCFDSALSRLRTPTARQIWLPSPTSTDLTDELAPASVPKAPSDPWASDSALGLARLKSSLITHHEHPEQLRWLVWPEPNIPARYTRWLGVALHHGTGGACSYGSSHNRPTSVPTAMGMASPFPSIDDYVTQVCQDERHRGRIRRCFYFAQTKTITYDLDHYRFCHNIGRHHRSNGSAQPNSLIGDAADRVCCSTQLTRVDLLCYAFQKCHDPDCRALDYRSPPFRMPVELVPFEPPAPWSEADDQADEAHEVTPSEPPSQTPTLHAQGGAERAFETDLKEQDVPLEHASPLDAPPSATQRHSFPEKHTRKTEAEQQGATEGEDTAEDALDATVLQYLENFD</sequence>
<feature type="region of interest" description="Disordered" evidence="5">
    <location>
        <begin position="508"/>
        <end position="601"/>
    </location>
</feature>
<feature type="compositionally biased region" description="Basic and acidic residues" evidence="5">
    <location>
        <begin position="575"/>
        <end position="586"/>
    </location>
</feature>
<dbReference type="GO" id="GO:0019985">
    <property type="term" value="P:translesion synthesis"/>
    <property type="evidence" value="ECO:0000318"/>
    <property type="project" value="GO_Central"/>
</dbReference>
<dbReference type="GO" id="GO:0006264">
    <property type="term" value="P:mitochondrial DNA replication"/>
    <property type="evidence" value="ECO:0000318"/>
    <property type="project" value="GO_Central"/>
</dbReference>
<dbReference type="FunCoup" id="A9V8U4">
    <property type="interactions" value="855"/>
</dbReference>
<dbReference type="Proteomes" id="UP000001357">
    <property type="component" value="Unassembled WGS sequence"/>
</dbReference>
<reference evidence="6 7" key="1">
    <citation type="journal article" date="2008" name="Nature">
        <title>The genome of the choanoflagellate Monosiga brevicollis and the origin of metazoans.</title>
        <authorList>
            <consortium name="JGI Sequencing"/>
            <person name="King N."/>
            <person name="Westbrook M.J."/>
            <person name="Young S.L."/>
            <person name="Kuo A."/>
            <person name="Abedin M."/>
            <person name="Chapman J."/>
            <person name="Fairclough S."/>
            <person name="Hellsten U."/>
            <person name="Isogai Y."/>
            <person name="Letunic I."/>
            <person name="Marr M."/>
            <person name="Pincus D."/>
            <person name="Putnam N."/>
            <person name="Rokas A."/>
            <person name="Wright K.J."/>
            <person name="Zuzow R."/>
            <person name="Dirks W."/>
            <person name="Good M."/>
            <person name="Goodstein D."/>
            <person name="Lemons D."/>
            <person name="Li W."/>
            <person name="Lyons J.B."/>
            <person name="Morris A."/>
            <person name="Nichols S."/>
            <person name="Richter D.J."/>
            <person name="Salamov A."/>
            <person name="Bork P."/>
            <person name="Lim W.A."/>
            <person name="Manning G."/>
            <person name="Miller W.T."/>
            <person name="McGinnis W."/>
            <person name="Shapiro H."/>
            <person name="Tjian R."/>
            <person name="Grigoriev I.V."/>
            <person name="Rokhsar D."/>
        </authorList>
    </citation>
    <scope>NUCLEOTIDE SEQUENCE [LARGE SCALE GENOMIC DNA]</scope>
    <source>
        <strain evidence="7">MX1 / ATCC 50154</strain>
    </source>
</reference>
<evidence type="ECO:0000256" key="3">
    <source>
        <dbReference type="ARBA" id="ARBA00044768"/>
    </source>
</evidence>
<dbReference type="eggNOG" id="ENOG502QS1Q">
    <property type="taxonomic scope" value="Eukaryota"/>
</dbReference>
<dbReference type="RefSeq" id="XP_001749128.1">
    <property type="nucleotide sequence ID" value="XM_001749076.1"/>
</dbReference>
<evidence type="ECO:0000313" key="6">
    <source>
        <dbReference type="EMBL" id="EDQ85934.1"/>
    </source>
</evidence>
<evidence type="ECO:0000256" key="5">
    <source>
        <dbReference type="SAM" id="MobiDB-lite"/>
    </source>
</evidence>
<dbReference type="GO" id="GO:0003682">
    <property type="term" value="F:chromatin binding"/>
    <property type="evidence" value="ECO:0000318"/>
    <property type="project" value="GO_Central"/>
</dbReference>
<feature type="region of interest" description="Disordered" evidence="5">
    <location>
        <begin position="293"/>
        <end position="316"/>
    </location>
</feature>
<protein>
    <recommendedName>
        <fullName evidence="1">DNA-directed primase/polymerase protein</fullName>
        <ecNumber evidence="3">2.7.7.102</ecNumber>
    </recommendedName>
</protein>
<name>A9V8U4_MONBE</name>
<dbReference type="PANTHER" id="PTHR31399">
    <property type="entry name" value="DNA-DIRECTED PRIMASE / POLYMERASE PROTEIN"/>
    <property type="match status" value="1"/>
</dbReference>
<keyword evidence="7" id="KW-1185">Reference proteome</keyword>
<dbReference type="KEGG" id="mbr:MONBRDRAFT_11305"/>
<dbReference type="GO" id="GO:0005759">
    <property type="term" value="C:mitochondrial matrix"/>
    <property type="evidence" value="ECO:0000318"/>
    <property type="project" value="GO_Central"/>
</dbReference>
<proteinExistence type="predicted"/>
<dbReference type="PANTHER" id="PTHR31399:SF0">
    <property type="entry name" value="DNA-DIRECTED PRIMASE_POLYMERASE PROTEIN"/>
    <property type="match status" value="1"/>
</dbReference>
<dbReference type="OMA" id="IHQSPRP"/>
<dbReference type="InterPro" id="IPR044917">
    <property type="entry name" value="PRIMPOL"/>
</dbReference>
<dbReference type="GO" id="GO:0005634">
    <property type="term" value="C:nucleus"/>
    <property type="evidence" value="ECO:0000318"/>
    <property type="project" value="GO_Central"/>
</dbReference>
<organism evidence="6 7">
    <name type="scientific">Monosiga brevicollis</name>
    <name type="common">Choanoflagellate</name>
    <dbReference type="NCBI Taxonomy" id="81824"/>
    <lineage>
        <taxon>Eukaryota</taxon>
        <taxon>Choanoflagellata</taxon>
        <taxon>Craspedida</taxon>
        <taxon>Salpingoecidae</taxon>
        <taxon>Monosiga</taxon>
    </lineage>
</organism>
<evidence type="ECO:0000256" key="4">
    <source>
        <dbReference type="ARBA" id="ARBA00047303"/>
    </source>
</evidence>
<dbReference type="InParanoid" id="A9V8U4"/>